<feature type="region of interest" description="Disordered" evidence="1">
    <location>
        <begin position="1"/>
        <end position="46"/>
    </location>
</feature>
<proteinExistence type="predicted"/>
<accession>A0A2V5K6N2</accession>
<dbReference type="Proteomes" id="UP000247476">
    <property type="component" value="Unassembled WGS sequence"/>
</dbReference>
<dbReference type="EMBL" id="QJVJ01000004">
    <property type="protein sequence ID" value="PYI55089.1"/>
    <property type="molecule type" value="Genomic_DNA"/>
</dbReference>
<evidence type="ECO:0000256" key="1">
    <source>
        <dbReference type="SAM" id="MobiDB-lite"/>
    </source>
</evidence>
<name>A0A2V5K6N2_9BACL</name>
<protein>
    <submittedName>
        <fullName evidence="2">Uncharacterized protein</fullName>
    </submittedName>
</protein>
<sequence length="197" mass="21910">MNGKRRIGSNEPQKANAHMLYRTSKPSYGSDAIMNDNRNGRKAAGSGGDGFDWSQFDRLFDELFPNALPGGKSDSFRRIGRFVRDVVEGAAPANRETAGARSEKSDSVLFRPEVTETERFVKVRIPIPHSIDPRKLQLFVDGTTLKIEGPLGNKQTVRLPAPVGVRTGHAAFRDGSLHVRLRKRSGPGYREIYVEYP</sequence>
<gene>
    <name evidence="2" type="ORF">DLM86_11195</name>
</gene>
<comment type="caution">
    <text evidence="2">The sequence shown here is derived from an EMBL/GenBank/DDBJ whole genome shotgun (WGS) entry which is preliminary data.</text>
</comment>
<dbReference type="InterPro" id="IPR008978">
    <property type="entry name" value="HSP20-like_chaperone"/>
</dbReference>
<organism evidence="2 3">
    <name type="scientific">Paenibacillus flagellatus</name>
    <dbReference type="NCBI Taxonomy" id="2211139"/>
    <lineage>
        <taxon>Bacteria</taxon>
        <taxon>Bacillati</taxon>
        <taxon>Bacillota</taxon>
        <taxon>Bacilli</taxon>
        <taxon>Bacillales</taxon>
        <taxon>Paenibacillaceae</taxon>
        <taxon>Paenibacillus</taxon>
    </lineage>
</organism>
<dbReference type="AlphaFoldDB" id="A0A2V5K6N2"/>
<reference evidence="2 3" key="1">
    <citation type="submission" date="2018-05" db="EMBL/GenBank/DDBJ databases">
        <title>Paenibacillus flagellatus sp. nov., isolated from selenium mineral soil.</title>
        <authorList>
            <person name="Dai X."/>
        </authorList>
    </citation>
    <scope>NUCLEOTIDE SEQUENCE [LARGE SCALE GENOMIC DNA]</scope>
    <source>
        <strain evidence="2 3">DXL2</strain>
    </source>
</reference>
<evidence type="ECO:0000313" key="3">
    <source>
        <dbReference type="Proteomes" id="UP000247476"/>
    </source>
</evidence>
<keyword evidence="3" id="KW-1185">Reference proteome</keyword>
<dbReference type="CDD" id="cd00298">
    <property type="entry name" value="ACD_sHsps_p23-like"/>
    <property type="match status" value="1"/>
</dbReference>
<evidence type="ECO:0000313" key="2">
    <source>
        <dbReference type="EMBL" id="PYI55089.1"/>
    </source>
</evidence>
<dbReference type="SUPFAM" id="SSF49764">
    <property type="entry name" value="HSP20-like chaperones"/>
    <property type="match status" value="1"/>
</dbReference>